<evidence type="ECO:0000256" key="1">
    <source>
        <dbReference type="SAM" id="MobiDB-lite"/>
    </source>
</evidence>
<dbReference type="STRING" id="1094489.BAnh1_04140"/>
<feature type="region of interest" description="Disordered" evidence="1">
    <location>
        <begin position="632"/>
        <end position="661"/>
    </location>
</feature>
<dbReference type="AlphaFoldDB" id="M1P391"/>
<evidence type="ECO:0000313" key="3">
    <source>
        <dbReference type="Proteomes" id="UP000011729"/>
    </source>
</evidence>
<sequence>MEHRGVLFVDLDNCSFKRKSNLSFFSFFFVFLFSLNPLFAAPIPTISQKPTDKPIDKAIRVKVHNGGEYCYAPAFVDGESYIYINDCSSSSVLFARYDVFQRVAWKIKNVWLCMTAPNSVTGVGRKATADWDYIKLRPCVINDPNQRWIITGRVLYTADKKFRVKDHKWYAYISKNEGDYYNHTLSSSMDEWIDTIATPGNMSLKTSLGWKFTGTSGFYMYYISDDGSKPEISDLYYNPENGHIARYFPAAGLLSCMASQQSFSENWNWVKWLFCNDNIPDAYDSGYWNVSFLVGREGPLLDYRGNFLRITQYGSNWGMSYTAKPSYLKQDTENSPKSEFVLSYDIERWNRYAMANVEDSLPYCPAPGKKQDVSGSKQRVKRNLPSNFQLDEGWRRRLYDIATTTPSTSRIPLGQGICGICLLHAFQMLAELQDRFPHPPRQRGYFFDLAPNTDPVFSLRRRYPRLHRAIGLATVFYGVPVTPMADPVNMSMRAAAATAQVILPNFDWVQSPIATDQSAIRSAILDLFNAPVGTMWIGLSVYIRPNGTTGRHALPILRSPNGLIIIPTNTPITTANFYTYNLALRELPSSDIPLILSRITQIRNPVVTAFATLRLTEITAQPLSVMISQSNCTGEGEGRRGNQQSPTSASVNQCDSGRCPL</sequence>
<gene>
    <name evidence="2" type="ordered locus">BAnh1_04140</name>
</gene>
<keyword evidence="3" id="KW-1185">Reference proteome</keyword>
<proteinExistence type="predicted"/>
<dbReference type="EMBL" id="CP003123">
    <property type="protein sequence ID" value="AGF74295.1"/>
    <property type="molecule type" value="Genomic_DNA"/>
</dbReference>
<accession>M1P391</accession>
<dbReference type="InterPro" id="IPR011455">
    <property type="entry name" value="DUF1561"/>
</dbReference>
<dbReference type="HOGENOM" id="CLU_036280_0_0_5"/>
<name>M1P391_BARAA</name>
<evidence type="ECO:0000313" key="2">
    <source>
        <dbReference type="EMBL" id="AGF74295.1"/>
    </source>
</evidence>
<feature type="compositionally biased region" description="Polar residues" evidence="1">
    <location>
        <begin position="641"/>
        <end position="655"/>
    </location>
</feature>
<evidence type="ECO:0008006" key="4">
    <source>
        <dbReference type="Google" id="ProtNLM"/>
    </source>
</evidence>
<dbReference type="eggNOG" id="ENOG5033RPQ">
    <property type="taxonomic scope" value="Bacteria"/>
</dbReference>
<dbReference type="OrthoDB" id="5313874at2"/>
<dbReference type="RefSeq" id="WP_015397803.1">
    <property type="nucleotide sequence ID" value="NC_020300.1"/>
</dbReference>
<dbReference type="KEGG" id="baus:BAnh1_04140"/>
<dbReference type="Proteomes" id="UP000011729">
    <property type="component" value="Chromosome"/>
</dbReference>
<organism evidence="2 3">
    <name type="scientific">Bartonella australis (strain Aust/NH1)</name>
    <dbReference type="NCBI Taxonomy" id="1094489"/>
    <lineage>
        <taxon>Bacteria</taxon>
        <taxon>Pseudomonadati</taxon>
        <taxon>Pseudomonadota</taxon>
        <taxon>Alphaproteobacteria</taxon>
        <taxon>Hyphomicrobiales</taxon>
        <taxon>Bartonellaceae</taxon>
        <taxon>Bartonella</taxon>
    </lineage>
</organism>
<dbReference type="PATRIC" id="fig|1094489.3.peg.513"/>
<protein>
    <recommendedName>
        <fullName evidence="4">PF07598 family protein</fullName>
    </recommendedName>
</protein>
<dbReference type="Pfam" id="PF07598">
    <property type="entry name" value="DUF1561"/>
    <property type="match status" value="1"/>
</dbReference>
<reference evidence="2 3" key="1">
    <citation type="journal article" date="2013" name="PLoS Genet.">
        <title>A gene transfer agent and a dynamic repertoire of secretion systems hold the keys to the explosive radiation of the emerging pathogen Bartonella.</title>
        <authorList>
            <person name="Guy L."/>
            <person name="Nystedt B."/>
            <person name="Toft C."/>
            <person name="Zaremba-Niedzwiedzka K."/>
            <person name="Berglund E.C."/>
            <person name="Granberg F."/>
            <person name="Naslund K."/>
            <person name="Eriksson A.S."/>
            <person name="Andersson S.G."/>
        </authorList>
    </citation>
    <scope>NUCLEOTIDE SEQUENCE [LARGE SCALE GENOMIC DNA]</scope>
    <source>
        <strain evidence="2 3">Aust/NH1</strain>
    </source>
</reference>